<dbReference type="GeneID" id="106755207"/>
<organism evidence="1 2">
    <name type="scientific">Vigna radiata var. radiata</name>
    <name type="common">Mung bean</name>
    <name type="synonym">Phaseolus aureus</name>
    <dbReference type="NCBI Taxonomy" id="3916"/>
    <lineage>
        <taxon>Eukaryota</taxon>
        <taxon>Viridiplantae</taxon>
        <taxon>Streptophyta</taxon>
        <taxon>Embryophyta</taxon>
        <taxon>Tracheophyta</taxon>
        <taxon>Spermatophyta</taxon>
        <taxon>Magnoliopsida</taxon>
        <taxon>eudicotyledons</taxon>
        <taxon>Gunneridae</taxon>
        <taxon>Pentapetalae</taxon>
        <taxon>rosids</taxon>
        <taxon>fabids</taxon>
        <taxon>Fabales</taxon>
        <taxon>Fabaceae</taxon>
        <taxon>Papilionoideae</taxon>
        <taxon>50 kb inversion clade</taxon>
        <taxon>NPAAA clade</taxon>
        <taxon>indigoferoid/millettioid clade</taxon>
        <taxon>Phaseoleae</taxon>
        <taxon>Vigna</taxon>
    </lineage>
</organism>
<dbReference type="RefSeq" id="XP_014492808.1">
    <property type="nucleotide sequence ID" value="XM_014637322.2"/>
</dbReference>
<dbReference type="KEGG" id="vra:106755207"/>
<sequence length="205" mass="23595">MNMDKPSLEAIGLNARINVMKFANQHLCAPKQDDFQNYNDYEKNYDSYQAFYCYPGSRFPEWLEYKQSAKYSVIINLSSAPPSPVYGFIWCFVLVGEVNAHEFDIVISDCEGKGITDRVRMKLNHQYRLVGPHRVVVMYDQRCSDFLNNIATGLTRFKIMVAWQVKESGRSLSLPKPFNTLLGFGVSIIRTSTYSSFVQQIKEAR</sequence>
<dbReference type="AlphaFoldDB" id="A0A1S3TGA7"/>
<reference evidence="2" key="1">
    <citation type="submission" date="2025-08" db="UniProtKB">
        <authorList>
            <consortium name="RefSeq"/>
        </authorList>
    </citation>
    <scope>IDENTIFICATION</scope>
    <source>
        <tissue evidence="2">Leaf</tissue>
    </source>
</reference>
<name>A0A1S3TGA7_VIGRR</name>
<protein>
    <submittedName>
        <fullName evidence="2">Uncharacterized protein LOC106755207</fullName>
    </submittedName>
</protein>
<proteinExistence type="predicted"/>
<accession>A0A1S3TGA7</accession>
<dbReference type="Proteomes" id="UP000087766">
    <property type="component" value="Unplaced"/>
</dbReference>
<evidence type="ECO:0000313" key="2">
    <source>
        <dbReference type="RefSeq" id="XP_014492808.1"/>
    </source>
</evidence>
<dbReference type="OrthoDB" id="1435602at2759"/>
<evidence type="ECO:0000313" key="1">
    <source>
        <dbReference type="Proteomes" id="UP000087766"/>
    </source>
</evidence>
<keyword evidence="1" id="KW-1185">Reference proteome</keyword>
<gene>
    <name evidence="2" type="primary">LOC106755207</name>
</gene>